<sequence length="209" mass="24013" precursor="true">MKYKPKGKLKMRIPLPFFLLTCALFGCEKPPDQPDVTRKISTEKSTKQIPANWQTIRVDALFSFRAPPDLKEVDVQGFDSLVGEFVGPTLTLSYDYGRFSNSLSEEEFDGNWTIIDGFRARIARRGNYCGVHFPEVKQAFQAKDPPGVKEPAEEKASREERVLLDEESQRIEKQLGRMKIWNSLTMSIEMDVADAEFCEMIFRTIKFTK</sequence>
<dbReference type="KEGG" id="sdyn:Mal52_21770"/>
<dbReference type="RefSeq" id="WP_145375943.1">
    <property type="nucleotide sequence ID" value="NZ_CP036276.1"/>
</dbReference>
<name>A0A517ZML2_9PLAN</name>
<keyword evidence="3" id="KW-1185">Reference proteome</keyword>
<evidence type="ECO:0000313" key="3">
    <source>
        <dbReference type="Proteomes" id="UP000319383"/>
    </source>
</evidence>
<dbReference type="AlphaFoldDB" id="A0A517ZML2"/>
<evidence type="ECO:0000313" key="2">
    <source>
        <dbReference type="EMBL" id="QDU43701.1"/>
    </source>
</evidence>
<dbReference type="EMBL" id="CP036276">
    <property type="protein sequence ID" value="QDU43701.1"/>
    <property type="molecule type" value="Genomic_DNA"/>
</dbReference>
<feature type="signal peptide" evidence="1">
    <location>
        <begin position="1"/>
        <end position="26"/>
    </location>
</feature>
<organism evidence="2 3">
    <name type="scientific">Symmachiella dynata</name>
    <dbReference type="NCBI Taxonomy" id="2527995"/>
    <lineage>
        <taxon>Bacteria</taxon>
        <taxon>Pseudomonadati</taxon>
        <taxon>Planctomycetota</taxon>
        <taxon>Planctomycetia</taxon>
        <taxon>Planctomycetales</taxon>
        <taxon>Planctomycetaceae</taxon>
        <taxon>Symmachiella</taxon>
    </lineage>
</organism>
<dbReference type="PROSITE" id="PS51257">
    <property type="entry name" value="PROKAR_LIPOPROTEIN"/>
    <property type="match status" value="1"/>
</dbReference>
<gene>
    <name evidence="2" type="ORF">Mal52_21770</name>
</gene>
<keyword evidence="1" id="KW-0732">Signal</keyword>
<evidence type="ECO:0008006" key="4">
    <source>
        <dbReference type="Google" id="ProtNLM"/>
    </source>
</evidence>
<reference evidence="2 3" key="1">
    <citation type="submission" date="2019-02" db="EMBL/GenBank/DDBJ databases">
        <title>Deep-cultivation of Planctomycetes and their phenomic and genomic characterization uncovers novel biology.</title>
        <authorList>
            <person name="Wiegand S."/>
            <person name="Jogler M."/>
            <person name="Boedeker C."/>
            <person name="Pinto D."/>
            <person name="Vollmers J."/>
            <person name="Rivas-Marin E."/>
            <person name="Kohn T."/>
            <person name="Peeters S.H."/>
            <person name="Heuer A."/>
            <person name="Rast P."/>
            <person name="Oberbeckmann S."/>
            <person name="Bunk B."/>
            <person name="Jeske O."/>
            <person name="Meyerdierks A."/>
            <person name="Storesund J.E."/>
            <person name="Kallscheuer N."/>
            <person name="Luecker S."/>
            <person name="Lage O.M."/>
            <person name="Pohl T."/>
            <person name="Merkel B.J."/>
            <person name="Hornburger P."/>
            <person name="Mueller R.-W."/>
            <person name="Bruemmer F."/>
            <person name="Labrenz M."/>
            <person name="Spormann A.M."/>
            <person name="Op den Camp H."/>
            <person name="Overmann J."/>
            <person name="Amann R."/>
            <person name="Jetten M.S.M."/>
            <person name="Mascher T."/>
            <person name="Medema M.H."/>
            <person name="Devos D.P."/>
            <person name="Kaster A.-K."/>
            <person name="Ovreas L."/>
            <person name="Rohde M."/>
            <person name="Galperin M.Y."/>
            <person name="Jogler C."/>
        </authorList>
    </citation>
    <scope>NUCLEOTIDE SEQUENCE [LARGE SCALE GENOMIC DNA]</scope>
    <source>
        <strain evidence="2 3">Mal52</strain>
    </source>
</reference>
<accession>A0A517ZML2</accession>
<evidence type="ECO:0000256" key="1">
    <source>
        <dbReference type="SAM" id="SignalP"/>
    </source>
</evidence>
<proteinExistence type="predicted"/>
<feature type="chain" id="PRO_5022178144" description="Lipoprotein" evidence="1">
    <location>
        <begin position="27"/>
        <end position="209"/>
    </location>
</feature>
<protein>
    <recommendedName>
        <fullName evidence="4">Lipoprotein</fullName>
    </recommendedName>
</protein>
<dbReference type="Proteomes" id="UP000319383">
    <property type="component" value="Chromosome"/>
</dbReference>